<feature type="compositionally biased region" description="Basic and acidic residues" evidence="1">
    <location>
        <begin position="1"/>
        <end position="18"/>
    </location>
</feature>
<dbReference type="GO" id="GO:0016791">
    <property type="term" value="F:phosphatase activity"/>
    <property type="evidence" value="ECO:0007669"/>
    <property type="project" value="TreeGrafter"/>
</dbReference>
<protein>
    <submittedName>
        <fullName evidence="2">Histidine phosphatase family protein</fullName>
    </submittedName>
</protein>
<evidence type="ECO:0000313" key="2">
    <source>
        <dbReference type="EMBL" id="TKK77459.1"/>
    </source>
</evidence>
<comment type="caution">
    <text evidence="2">The sequence shown here is derived from an EMBL/GenBank/DDBJ whole genome shotgun (WGS) entry which is preliminary data.</text>
</comment>
<name>A0A4U3LQ76_9ACTN</name>
<gene>
    <name evidence="2" type="ORF">FDA38_20030</name>
</gene>
<accession>A0A4U3LQ76</accession>
<dbReference type="SUPFAM" id="SSF53254">
    <property type="entry name" value="Phosphoglycerate mutase-like"/>
    <property type="match status" value="1"/>
</dbReference>
<sequence length="272" mass="29988">MRQPDRREADADVPTPRRQDRRRTARRHGPHQLVPQPGRSRRPGPRPPPPLPLRHLGPNRRSPRNKPPISLGTLLRRGITVPRILLVRHGEVDGAQLDAEGWWGPARDFSPLSAVGIQQAKEVGQKLRASGATRIISSPMTRALQTAALIAAETHLPLTAVEFDLREWLPDATLSWRTAEAVAAAADFHLHNGEWPPGEARTWEPQSSVRRRATRALQRQSALSNTPFIAVSHSMLIESLTGDLGIEHCGVRELDQLPVADTGTILLPKPAA</sequence>
<keyword evidence="3" id="KW-1185">Reference proteome</keyword>
<evidence type="ECO:0000256" key="1">
    <source>
        <dbReference type="SAM" id="MobiDB-lite"/>
    </source>
</evidence>
<proteinExistence type="predicted"/>
<dbReference type="SMART" id="SM00855">
    <property type="entry name" value="PGAM"/>
    <property type="match status" value="1"/>
</dbReference>
<dbReference type="PANTHER" id="PTHR48100">
    <property type="entry name" value="BROAD-SPECIFICITY PHOSPHATASE YOR283W-RELATED"/>
    <property type="match status" value="1"/>
</dbReference>
<dbReference type="InterPro" id="IPR050275">
    <property type="entry name" value="PGM_Phosphatase"/>
</dbReference>
<dbReference type="EMBL" id="SZPZ01000003">
    <property type="protein sequence ID" value="TKK77459.1"/>
    <property type="molecule type" value="Genomic_DNA"/>
</dbReference>
<reference evidence="2 3" key="1">
    <citation type="submission" date="2019-04" db="EMBL/GenBank/DDBJ databases">
        <title>Kribbella sp. NEAU-THZ 27 nov., a novel actinomycete isolated from soil.</title>
        <authorList>
            <person name="Duan L."/>
        </authorList>
    </citation>
    <scope>NUCLEOTIDE SEQUENCE [LARGE SCALE GENOMIC DNA]</scope>
    <source>
        <strain evidence="3">NEAU-THZ27</strain>
    </source>
</reference>
<dbReference type="InterPro" id="IPR013078">
    <property type="entry name" value="His_Pase_superF_clade-1"/>
</dbReference>
<feature type="compositionally biased region" description="Basic residues" evidence="1">
    <location>
        <begin position="19"/>
        <end position="30"/>
    </location>
</feature>
<dbReference type="OrthoDB" id="4697614at2"/>
<dbReference type="AlphaFoldDB" id="A0A4U3LQ76"/>
<organism evidence="2 3">
    <name type="scientific">Kribbella jiaozuonensis</name>
    <dbReference type="NCBI Taxonomy" id="2575441"/>
    <lineage>
        <taxon>Bacteria</taxon>
        <taxon>Bacillati</taxon>
        <taxon>Actinomycetota</taxon>
        <taxon>Actinomycetes</taxon>
        <taxon>Propionibacteriales</taxon>
        <taxon>Kribbellaceae</taxon>
        <taxon>Kribbella</taxon>
    </lineage>
</organism>
<dbReference type="GO" id="GO:0005737">
    <property type="term" value="C:cytoplasm"/>
    <property type="evidence" value="ECO:0007669"/>
    <property type="project" value="TreeGrafter"/>
</dbReference>
<dbReference type="PANTHER" id="PTHR48100:SF1">
    <property type="entry name" value="HISTIDINE PHOSPHATASE FAMILY PROTEIN-RELATED"/>
    <property type="match status" value="1"/>
</dbReference>
<dbReference type="Proteomes" id="UP000305836">
    <property type="component" value="Unassembled WGS sequence"/>
</dbReference>
<dbReference type="Gene3D" id="3.40.50.1240">
    <property type="entry name" value="Phosphoglycerate mutase-like"/>
    <property type="match status" value="1"/>
</dbReference>
<dbReference type="CDD" id="cd07067">
    <property type="entry name" value="HP_PGM_like"/>
    <property type="match status" value="1"/>
</dbReference>
<feature type="region of interest" description="Disordered" evidence="1">
    <location>
        <begin position="1"/>
        <end position="71"/>
    </location>
</feature>
<dbReference type="InterPro" id="IPR029033">
    <property type="entry name" value="His_PPase_superfam"/>
</dbReference>
<dbReference type="Pfam" id="PF00300">
    <property type="entry name" value="His_Phos_1"/>
    <property type="match status" value="1"/>
</dbReference>
<evidence type="ECO:0000313" key="3">
    <source>
        <dbReference type="Proteomes" id="UP000305836"/>
    </source>
</evidence>